<dbReference type="EMBL" id="JABTTQ020000009">
    <property type="protein sequence ID" value="KAK6150221.1"/>
    <property type="molecule type" value="Genomic_DNA"/>
</dbReference>
<dbReference type="SUPFAM" id="SSF48592">
    <property type="entry name" value="GroEL equatorial domain-like"/>
    <property type="match status" value="1"/>
</dbReference>
<dbReference type="NCBIfam" id="NF009489">
    <property type="entry name" value="PRK12851.1"/>
    <property type="match status" value="1"/>
</dbReference>
<reference evidence="4 5" key="1">
    <citation type="journal article" date="2021" name="Comput. Struct. Biotechnol. J.">
        <title>De novo genome assembly of the potent medicinal plant Rehmannia glutinosa using nanopore technology.</title>
        <authorList>
            <person name="Ma L."/>
            <person name="Dong C."/>
            <person name="Song C."/>
            <person name="Wang X."/>
            <person name="Zheng X."/>
            <person name="Niu Y."/>
            <person name="Chen S."/>
            <person name="Feng W."/>
        </authorList>
    </citation>
    <scope>NUCLEOTIDE SEQUENCE [LARGE SCALE GENOMIC DNA]</scope>
    <source>
        <strain evidence="4">DH-2019</strain>
    </source>
</reference>
<proteinExistence type="inferred from homology"/>
<evidence type="ECO:0000313" key="5">
    <source>
        <dbReference type="Proteomes" id="UP001318860"/>
    </source>
</evidence>
<evidence type="ECO:0000256" key="1">
    <source>
        <dbReference type="ARBA" id="ARBA00006607"/>
    </source>
</evidence>
<dbReference type="CDD" id="cd03344">
    <property type="entry name" value="GroEL"/>
    <property type="match status" value="1"/>
</dbReference>
<dbReference type="Pfam" id="PF00118">
    <property type="entry name" value="Cpn60_TCP1"/>
    <property type="match status" value="1"/>
</dbReference>
<dbReference type="Gene3D" id="3.30.260.10">
    <property type="entry name" value="TCP-1-like chaperonin intermediate domain"/>
    <property type="match status" value="1"/>
</dbReference>
<dbReference type="NCBIfam" id="NF009487">
    <property type="entry name" value="PRK12849.1"/>
    <property type="match status" value="1"/>
</dbReference>
<dbReference type="Proteomes" id="UP001318860">
    <property type="component" value="Unassembled WGS sequence"/>
</dbReference>
<dbReference type="SUPFAM" id="SSF54849">
    <property type="entry name" value="GroEL-intermediate domain like"/>
    <property type="match status" value="1"/>
</dbReference>
<name>A0ABR0WTE0_REHGL</name>
<comment type="similarity">
    <text evidence="1 3">Belongs to the chaperonin (HSP60) family.</text>
</comment>
<dbReference type="NCBIfam" id="NF009488">
    <property type="entry name" value="PRK12850.1"/>
    <property type="match status" value="1"/>
</dbReference>
<organism evidence="4 5">
    <name type="scientific">Rehmannia glutinosa</name>
    <name type="common">Chinese foxglove</name>
    <dbReference type="NCBI Taxonomy" id="99300"/>
    <lineage>
        <taxon>Eukaryota</taxon>
        <taxon>Viridiplantae</taxon>
        <taxon>Streptophyta</taxon>
        <taxon>Embryophyta</taxon>
        <taxon>Tracheophyta</taxon>
        <taxon>Spermatophyta</taxon>
        <taxon>Magnoliopsida</taxon>
        <taxon>eudicotyledons</taxon>
        <taxon>Gunneridae</taxon>
        <taxon>Pentapetalae</taxon>
        <taxon>asterids</taxon>
        <taxon>lamiids</taxon>
        <taxon>Lamiales</taxon>
        <taxon>Orobanchaceae</taxon>
        <taxon>Rehmannieae</taxon>
        <taxon>Rehmannia</taxon>
    </lineage>
</organism>
<dbReference type="Gene3D" id="3.50.7.10">
    <property type="entry name" value="GroEL"/>
    <property type="match status" value="1"/>
</dbReference>
<accession>A0ABR0WTE0</accession>
<evidence type="ECO:0000256" key="2">
    <source>
        <dbReference type="ARBA" id="ARBA00023186"/>
    </source>
</evidence>
<protein>
    <submittedName>
        <fullName evidence="4">Uncharacterized protein</fullName>
    </submittedName>
</protein>
<dbReference type="InterPro" id="IPR001844">
    <property type="entry name" value="Cpn60/GroEL"/>
</dbReference>
<dbReference type="NCBIfam" id="NF000592">
    <property type="entry name" value="PRK00013.1"/>
    <property type="match status" value="1"/>
</dbReference>
<keyword evidence="2" id="KW-0143">Chaperone</keyword>
<dbReference type="InterPro" id="IPR002423">
    <property type="entry name" value="Cpn60/GroEL/TCP-1"/>
</dbReference>
<evidence type="ECO:0000256" key="3">
    <source>
        <dbReference type="RuleBase" id="RU000418"/>
    </source>
</evidence>
<dbReference type="InterPro" id="IPR027409">
    <property type="entry name" value="GroEL-like_apical_dom_sf"/>
</dbReference>
<dbReference type="InterPro" id="IPR027413">
    <property type="entry name" value="GROEL-like_equatorial_sf"/>
</dbReference>
<dbReference type="InterPro" id="IPR027410">
    <property type="entry name" value="TCP-1-like_intermed_sf"/>
</dbReference>
<sequence length="584" mass="62192">MSIPFSSQLFFHPNPSVSECHGKSNSYGLWRRNSVKRTLLVVRAGPKRIEFDRKCRDALLSGINKLADAVSVTLGPKGRNVVLSESDTLKVINDGVTIARAIELSDTIENAGALLIQEVATKTNGSAGDGTTTAIVLAREMIKYGLLAITNGANPVSLKNGMEKTVKELIKRLTEKSYAVKGRDDIKAVASLSAGNDEYIGNLIAEAIDKIGPDGLISIESSSSSETSVTVDEGMKIDKGYMSPHFVTNKDKSLVEFENARILVTDQKISTVKEIVPLLEKATQLSVPLLIIAEDITQQVLETLVVNKMQGILNVAVVKCPGLGEGKKAILQDIALMTGADFISGDFGLTLQTVTSDQLGIARKVTIASNFTTIVADPSTKAEIQARIMQIKKDLAETDSKYLAEKLSARIAKLCGGVAIIKVGAHTEIELEERKLRIEDAKNATFAAMAEGVVPGGGAAYVHLSKQISVIKEVFQDPDEQIGADIVGMALLAPANLIAANAGVDGAVVVEKIKECDSRVGYNAMTGKYEDLMAAGVIDPCRVSRCALQNAVSVAGMILTTQAILVEKTKKAKPLVPQIPGISP</sequence>
<evidence type="ECO:0000313" key="4">
    <source>
        <dbReference type="EMBL" id="KAK6150221.1"/>
    </source>
</evidence>
<comment type="caution">
    <text evidence="4">The sequence shown here is derived from an EMBL/GenBank/DDBJ whole genome shotgun (WGS) entry which is preliminary data.</text>
</comment>
<dbReference type="PANTHER" id="PTHR45633">
    <property type="entry name" value="60 KDA HEAT SHOCK PROTEIN, MITOCHONDRIAL"/>
    <property type="match status" value="1"/>
</dbReference>
<dbReference type="NCBIfam" id="TIGR02348">
    <property type="entry name" value="GroEL"/>
    <property type="match status" value="1"/>
</dbReference>
<keyword evidence="5" id="KW-1185">Reference proteome</keyword>
<dbReference type="SUPFAM" id="SSF52029">
    <property type="entry name" value="GroEL apical domain-like"/>
    <property type="match status" value="1"/>
</dbReference>
<dbReference type="PRINTS" id="PR00298">
    <property type="entry name" value="CHAPERONIN60"/>
</dbReference>
<gene>
    <name evidence="4" type="ORF">DH2020_017746</name>
</gene>
<dbReference type="Gene3D" id="1.10.560.10">
    <property type="entry name" value="GroEL-like equatorial domain"/>
    <property type="match status" value="1"/>
</dbReference>